<keyword evidence="1" id="KW-0413">Isomerase</keyword>
<comment type="caution">
    <text evidence="1">The sequence shown here is derived from an EMBL/GenBank/DDBJ whole genome shotgun (WGS) entry which is preliminary data.</text>
</comment>
<proteinExistence type="predicted"/>
<organism evidence="1 2">
    <name type="scientific">Persicitalea jodogahamensis</name>
    <dbReference type="NCBI Taxonomy" id="402147"/>
    <lineage>
        <taxon>Bacteria</taxon>
        <taxon>Pseudomonadati</taxon>
        <taxon>Bacteroidota</taxon>
        <taxon>Cytophagia</taxon>
        <taxon>Cytophagales</taxon>
        <taxon>Spirosomataceae</taxon>
        <taxon>Persicitalea</taxon>
    </lineage>
</organism>
<evidence type="ECO:0000313" key="1">
    <source>
        <dbReference type="EMBL" id="GHB76940.1"/>
    </source>
</evidence>
<dbReference type="AlphaFoldDB" id="A0A8J3D5I1"/>
<reference evidence="1 2" key="1">
    <citation type="journal article" date="2014" name="Int. J. Syst. Evol. Microbiol.">
        <title>Complete genome sequence of Corynebacterium casei LMG S-19264T (=DSM 44701T), isolated from a smear-ripened cheese.</title>
        <authorList>
            <consortium name="US DOE Joint Genome Institute (JGI-PGF)"/>
            <person name="Walter F."/>
            <person name="Albersmeier A."/>
            <person name="Kalinowski J."/>
            <person name="Ruckert C."/>
        </authorList>
    </citation>
    <scope>NUCLEOTIDE SEQUENCE [LARGE SCALE GENOMIC DNA]</scope>
    <source>
        <strain evidence="1 2">KCTC 12866</strain>
    </source>
</reference>
<dbReference type="NCBIfam" id="NF035939">
    <property type="entry name" value="TIM_EboE"/>
    <property type="match status" value="1"/>
</dbReference>
<name>A0A8J3D5I1_9BACT</name>
<dbReference type="SUPFAM" id="SSF51658">
    <property type="entry name" value="Xylose isomerase-like"/>
    <property type="match status" value="1"/>
</dbReference>
<dbReference type="InterPro" id="IPR036237">
    <property type="entry name" value="Xyl_isomerase-like_sf"/>
</dbReference>
<evidence type="ECO:0000313" key="2">
    <source>
        <dbReference type="Proteomes" id="UP000598271"/>
    </source>
</evidence>
<sequence length="399" mass="45766">MKTTYGHLTYCSNIHPGEAWNAHFKELKDNLPYIRKELADGQPFALGLRLANDASIELSNPDRLQEFKDWLSEHDLYVFTMNGFPYGGFHDTVVKDQVHAPDWTTLDRTEYTKRLFSILAQLLPNGMDGGVSTSPLSYRFWWNDEGATDNAFQTATQNILQIADYLVEIKRETGKLMHLDIEPEPDGLLENSTEFVNWYRDHLLPMGIPYLQEKYGFTDSQAKDALLDHIRLCFDVCHVAVAYEEPKEVLERLNSEGIKVGKIQISSALKMDLKENKAEKIQSLRSFNEPVYLHQVVARASNGTFEKYPDLPEALADESAANADEWRIHFHVPLFVDSYGKLNSTQAEIVKTLDLLKEKPFTQHMEVETYTWGVLPDEIQKPIGQSIVRELQWVLERLG</sequence>
<dbReference type="Gene3D" id="3.20.20.150">
    <property type="entry name" value="Divalent-metal-dependent TIM barrel enzymes"/>
    <property type="match status" value="1"/>
</dbReference>
<accession>A0A8J3D5I1</accession>
<keyword evidence="2" id="KW-1185">Reference proteome</keyword>
<dbReference type="GO" id="GO:0016853">
    <property type="term" value="F:isomerase activity"/>
    <property type="evidence" value="ECO:0007669"/>
    <property type="project" value="UniProtKB-KW"/>
</dbReference>
<dbReference type="RefSeq" id="WP_189565681.1">
    <property type="nucleotide sequence ID" value="NZ_BMXF01000003.1"/>
</dbReference>
<protein>
    <submittedName>
        <fullName evidence="1">Sugar phosphate isomerase</fullName>
    </submittedName>
</protein>
<dbReference type="EMBL" id="BMXF01000003">
    <property type="protein sequence ID" value="GHB76940.1"/>
    <property type="molecule type" value="Genomic_DNA"/>
</dbReference>
<gene>
    <name evidence="1" type="ORF">GCM10007390_33660</name>
</gene>
<dbReference type="Proteomes" id="UP000598271">
    <property type="component" value="Unassembled WGS sequence"/>
</dbReference>